<dbReference type="Gene3D" id="3.90.180.10">
    <property type="entry name" value="Medium-chain alcohol dehydrogenases, catalytic domain"/>
    <property type="match status" value="1"/>
</dbReference>
<keyword evidence="3" id="KW-0560">Oxidoreductase</keyword>
<comment type="cofactor">
    <cofactor evidence="4">
        <name>Zn(2+)</name>
        <dbReference type="ChEBI" id="CHEBI:29105"/>
    </cofactor>
</comment>
<evidence type="ECO:0000256" key="1">
    <source>
        <dbReference type="ARBA" id="ARBA00022723"/>
    </source>
</evidence>
<keyword evidence="2 4" id="KW-0862">Zinc</keyword>
<dbReference type="CDD" id="cd08235">
    <property type="entry name" value="iditol_2_DH_like"/>
    <property type="match status" value="1"/>
</dbReference>
<dbReference type="InterPro" id="IPR020843">
    <property type="entry name" value="ER"/>
</dbReference>
<dbReference type="InterPro" id="IPR011032">
    <property type="entry name" value="GroES-like_sf"/>
</dbReference>
<dbReference type="SUPFAM" id="SSF50129">
    <property type="entry name" value="GroES-like"/>
    <property type="match status" value="1"/>
</dbReference>
<dbReference type="InterPro" id="IPR002328">
    <property type="entry name" value="ADH_Zn_CS"/>
</dbReference>
<dbReference type="PANTHER" id="PTHR43401">
    <property type="entry name" value="L-THREONINE 3-DEHYDROGENASE"/>
    <property type="match status" value="1"/>
</dbReference>
<name>A0A511RJB5_9DEIN</name>
<dbReference type="PANTHER" id="PTHR43401:SF2">
    <property type="entry name" value="L-THREONINE 3-DEHYDROGENASE"/>
    <property type="match status" value="1"/>
</dbReference>
<evidence type="ECO:0000256" key="3">
    <source>
        <dbReference type="ARBA" id="ARBA00023002"/>
    </source>
</evidence>
<comment type="similarity">
    <text evidence="4">Belongs to the zinc-containing alcohol dehydrogenase family.</text>
</comment>
<dbReference type="SUPFAM" id="SSF51735">
    <property type="entry name" value="NAD(P)-binding Rossmann-fold domains"/>
    <property type="match status" value="1"/>
</dbReference>
<dbReference type="Gene3D" id="3.40.50.720">
    <property type="entry name" value="NAD(P)-binding Rossmann-like Domain"/>
    <property type="match status" value="1"/>
</dbReference>
<dbReference type="Proteomes" id="UP000321827">
    <property type="component" value="Unassembled WGS sequence"/>
</dbReference>
<accession>A0A511RJB5</accession>
<dbReference type="Pfam" id="PF00107">
    <property type="entry name" value="ADH_zinc_N"/>
    <property type="match status" value="1"/>
</dbReference>
<dbReference type="RefSeq" id="WP_147146841.1">
    <property type="nucleotide sequence ID" value="NZ_BJXN01000007.1"/>
</dbReference>
<evidence type="ECO:0000256" key="2">
    <source>
        <dbReference type="ARBA" id="ARBA00022833"/>
    </source>
</evidence>
<evidence type="ECO:0000313" key="7">
    <source>
        <dbReference type="Proteomes" id="UP000321827"/>
    </source>
</evidence>
<organism evidence="6 7">
    <name type="scientific">Oceanithermus desulfurans NBRC 100063</name>
    <dbReference type="NCBI Taxonomy" id="1227550"/>
    <lineage>
        <taxon>Bacteria</taxon>
        <taxon>Thermotogati</taxon>
        <taxon>Deinococcota</taxon>
        <taxon>Deinococci</taxon>
        <taxon>Thermales</taxon>
        <taxon>Thermaceae</taxon>
        <taxon>Oceanithermus</taxon>
    </lineage>
</organism>
<dbReference type="InterPro" id="IPR013149">
    <property type="entry name" value="ADH-like_C"/>
</dbReference>
<dbReference type="EMBL" id="BJXN01000007">
    <property type="protein sequence ID" value="GEM89745.1"/>
    <property type="molecule type" value="Genomic_DNA"/>
</dbReference>
<evidence type="ECO:0000313" key="6">
    <source>
        <dbReference type="EMBL" id="GEM89745.1"/>
    </source>
</evidence>
<proteinExistence type="inferred from homology"/>
<evidence type="ECO:0000259" key="5">
    <source>
        <dbReference type="SMART" id="SM00829"/>
    </source>
</evidence>
<reference evidence="6 7" key="1">
    <citation type="submission" date="2019-07" db="EMBL/GenBank/DDBJ databases">
        <title>Whole genome shotgun sequence of Oceanithermus desulfurans NBRC 100063.</title>
        <authorList>
            <person name="Hosoyama A."/>
            <person name="Uohara A."/>
            <person name="Ohji S."/>
            <person name="Ichikawa N."/>
        </authorList>
    </citation>
    <scope>NUCLEOTIDE SEQUENCE [LARGE SCALE GENOMIC DNA]</scope>
    <source>
        <strain evidence="6 7">NBRC 100063</strain>
    </source>
</reference>
<dbReference type="SMART" id="SM00829">
    <property type="entry name" value="PKS_ER"/>
    <property type="match status" value="1"/>
</dbReference>
<comment type="caution">
    <text evidence="6">The sequence shown here is derived from an EMBL/GenBank/DDBJ whole genome shotgun (WGS) entry which is preliminary data.</text>
</comment>
<dbReference type="GO" id="GO:0008270">
    <property type="term" value="F:zinc ion binding"/>
    <property type="evidence" value="ECO:0007669"/>
    <property type="project" value="InterPro"/>
</dbReference>
<dbReference type="AlphaFoldDB" id="A0A511RJB5"/>
<protein>
    <submittedName>
        <fullName evidence="6">Sorbitol dehydrogenase</fullName>
    </submittedName>
</protein>
<dbReference type="InterPro" id="IPR050129">
    <property type="entry name" value="Zn_alcohol_dh"/>
</dbReference>
<dbReference type="GO" id="GO:0016491">
    <property type="term" value="F:oxidoreductase activity"/>
    <property type="evidence" value="ECO:0007669"/>
    <property type="project" value="UniProtKB-KW"/>
</dbReference>
<dbReference type="InterPro" id="IPR036291">
    <property type="entry name" value="NAD(P)-bd_dom_sf"/>
</dbReference>
<sequence>MRVAMYYNNHDVRLEEQPIPEIGPGEVLIKIIASGICGSDVMEWYRIKKAPLVLGHEIAGDIVAVGEGVTGFQPGDRVTATHHVPCGRCEYCQRGQHSLCTLISNTTYDPGGFAEYVRVPAINVETRGVLKLPDSVSYEEGSFTEPLGCVVRGLRVMGFEPARSVLVLGSGLSGQLVIRTARAYGAGKIIATDINDFRLEMARKSGAEVALHATREDVVQRVLEETNGEGVDYVIPTAAAPVLFDQAMQAVRKGGTVLLYGIMAPGTKVEFDVFPFWKKQVKLLSTYAAAPRDLAEALELIRAGRVPVEDLITHRLPLAETQKGFELTAAGGDSMKVIVEPQR</sequence>
<dbReference type="Pfam" id="PF08240">
    <property type="entry name" value="ADH_N"/>
    <property type="match status" value="1"/>
</dbReference>
<dbReference type="InterPro" id="IPR013154">
    <property type="entry name" value="ADH-like_N"/>
</dbReference>
<dbReference type="PROSITE" id="PS00059">
    <property type="entry name" value="ADH_ZINC"/>
    <property type="match status" value="1"/>
</dbReference>
<dbReference type="OrthoDB" id="9792162at2"/>
<gene>
    <name evidence="6" type="ORF">ODE01S_11790</name>
</gene>
<evidence type="ECO:0000256" key="4">
    <source>
        <dbReference type="RuleBase" id="RU361277"/>
    </source>
</evidence>
<keyword evidence="1 4" id="KW-0479">Metal-binding</keyword>
<feature type="domain" description="Enoyl reductase (ER)" evidence="5">
    <location>
        <begin position="8"/>
        <end position="339"/>
    </location>
</feature>